<dbReference type="InterPro" id="IPR036953">
    <property type="entry name" value="GreA/GreB_C_sf"/>
</dbReference>
<dbReference type="SUPFAM" id="SSF46557">
    <property type="entry name" value="GreA transcript cleavage protein, N-terminal domain"/>
    <property type="match status" value="1"/>
</dbReference>
<dbReference type="GO" id="GO:0003746">
    <property type="term" value="F:translation elongation factor activity"/>
    <property type="evidence" value="ECO:0007669"/>
    <property type="project" value="UniProtKB-KW"/>
</dbReference>
<evidence type="ECO:0000259" key="12">
    <source>
        <dbReference type="Pfam" id="PF03449"/>
    </source>
</evidence>
<dbReference type="Pfam" id="PF03449">
    <property type="entry name" value="GreA_GreB_N"/>
    <property type="match status" value="1"/>
</dbReference>
<dbReference type="EMBL" id="ACCL02000010">
    <property type="protein sequence ID" value="EET60612.1"/>
    <property type="molecule type" value="Genomic_DNA"/>
</dbReference>
<dbReference type="Gene3D" id="3.10.50.30">
    <property type="entry name" value="Transcription elongation factor, GreA/GreB, C-terminal domain"/>
    <property type="match status" value="1"/>
</dbReference>
<evidence type="ECO:0000313" key="13">
    <source>
        <dbReference type="EMBL" id="EET60612.1"/>
    </source>
</evidence>
<evidence type="ECO:0000256" key="3">
    <source>
        <dbReference type="ARBA" id="ARBA00023015"/>
    </source>
</evidence>
<protein>
    <recommendedName>
        <fullName evidence="2 9">Transcription elongation factor GreA</fullName>
    </recommendedName>
    <alternativeName>
        <fullName evidence="8 9">Transcript cleavage factor GreA</fullName>
    </alternativeName>
</protein>
<dbReference type="Pfam" id="PF01272">
    <property type="entry name" value="GreA_GreB"/>
    <property type="match status" value="1"/>
</dbReference>
<keyword evidence="5 9" id="KW-0238">DNA-binding</keyword>
<dbReference type="GO" id="GO:0003677">
    <property type="term" value="F:DNA binding"/>
    <property type="evidence" value="ECO:0007669"/>
    <property type="project" value="UniProtKB-UniRule"/>
</dbReference>
<comment type="caution">
    <text evidence="13">The sequence shown here is derived from an EMBL/GenBank/DDBJ whole genome shotgun (WGS) entry which is preliminary data.</text>
</comment>
<name>C6LFM7_9FIRM</name>
<dbReference type="SUPFAM" id="SSF54534">
    <property type="entry name" value="FKBP-like"/>
    <property type="match status" value="1"/>
</dbReference>
<sequence length="191" mass="21345">MSVKAAVNSNAAADSRIILSGGNIMGETLTRSDVRKIEEEIEYRKLVVRKEAIAAVKEARAQGDLSENFEYYAAKRDKNKNESRIRYLERMLKTARVVSDVSRDGEVGLNNTVEVYFEDDDETETYKIVTSIRGNSMSGKISIESPMGRALLGKKAGDRVYVKVNENAGYYVVIKSVQNTTEDADDKIRGF</sequence>
<evidence type="ECO:0000256" key="9">
    <source>
        <dbReference type="HAMAP-Rule" id="MF_00105"/>
    </source>
</evidence>
<reference evidence="13" key="1">
    <citation type="submission" date="2009-07" db="EMBL/GenBank/DDBJ databases">
        <authorList>
            <person name="Weinstock G."/>
            <person name="Sodergren E."/>
            <person name="Clifton S."/>
            <person name="Fulton L."/>
            <person name="Fulton B."/>
            <person name="Courtney L."/>
            <person name="Fronick C."/>
            <person name="Harrison M."/>
            <person name="Strong C."/>
            <person name="Farmer C."/>
            <person name="Delahaunty K."/>
            <person name="Markovic C."/>
            <person name="Hall O."/>
            <person name="Minx P."/>
            <person name="Tomlinson C."/>
            <person name="Mitreva M."/>
            <person name="Nelson J."/>
            <person name="Hou S."/>
            <person name="Wollam A."/>
            <person name="Pepin K.H."/>
            <person name="Johnson M."/>
            <person name="Bhonagiri V."/>
            <person name="Nash W.E."/>
            <person name="Warren W."/>
            <person name="Chinwalla A."/>
            <person name="Mardis E.R."/>
            <person name="Wilson R.K."/>
        </authorList>
    </citation>
    <scope>NUCLEOTIDE SEQUENCE [LARGE SCALE GENOMIC DNA]</scope>
    <source>
        <strain evidence="13">DSM 14469</strain>
    </source>
</reference>
<keyword evidence="13" id="KW-0251">Elongation factor</keyword>
<dbReference type="InterPro" id="IPR023459">
    <property type="entry name" value="Tscrpt_elong_fac_GreA/B_fam"/>
</dbReference>
<accession>C6LFM7</accession>
<dbReference type="Proteomes" id="UP000005561">
    <property type="component" value="Unassembled WGS sequence"/>
</dbReference>
<organism evidence="13 14">
    <name type="scientific">Marvinbryantia formatexigens DSM 14469</name>
    <dbReference type="NCBI Taxonomy" id="478749"/>
    <lineage>
        <taxon>Bacteria</taxon>
        <taxon>Bacillati</taxon>
        <taxon>Bacillota</taxon>
        <taxon>Clostridia</taxon>
        <taxon>Lachnospirales</taxon>
        <taxon>Lachnospiraceae</taxon>
        <taxon>Marvinbryantia</taxon>
    </lineage>
</organism>
<dbReference type="FunFam" id="1.10.287.180:FF:000001">
    <property type="entry name" value="Transcription elongation factor GreA"/>
    <property type="match status" value="1"/>
</dbReference>
<keyword evidence="3 9" id="KW-0805">Transcription regulation</keyword>
<dbReference type="InterPro" id="IPR028624">
    <property type="entry name" value="Tscrpt_elong_fac_GreA/B"/>
</dbReference>
<dbReference type="InterPro" id="IPR036805">
    <property type="entry name" value="Tscrpt_elong_fac_GreA/B_N_sf"/>
</dbReference>
<evidence type="ECO:0000256" key="6">
    <source>
        <dbReference type="ARBA" id="ARBA00023163"/>
    </source>
</evidence>
<comment type="similarity">
    <text evidence="1 9 10">Belongs to the GreA/GreB family.</text>
</comment>
<keyword evidence="6 9" id="KW-0804">Transcription</keyword>
<keyword evidence="4" id="KW-0175">Coiled coil</keyword>
<dbReference type="GO" id="GO:0032784">
    <property type="term" value="P:regulation of DNA-templated transcription elongation"/>
    <property type="evidence" value="ECO:0007669"/>
    <property type="project" value="UniProtKB-UniRule"/>
</dbReference>
<evidence type="ECO:0000256" key="2">
    <source>
        <dbReference type="ARBA" id="ARBA00013729"/>
    </source>
</evidence>
<evidence type="ECO:0000256" key="8">
    <source>
        <dbReference type="ARBA" id="ARBA00030776"/>
    </source>
</evidence>
<keyword evidence="13" id="KW-0648">Protein biosynthesis</keyword>
<evidence type="ECO:0000256" key="10">
    <source>
        <dbReference type="RuleBase" id="RU000556"/>
    </source>
</evidence>
<dbReference type="PANTHER" id="PTHR30437">
    <property type="entry name" value="TRANSCRIPTION ELONGATION FACTOR GREA"/>
    <property type="match status" value="1"/>
</dbReference>
<dbReference type="InterPro" id="IPR006359">
    <property type="entry name" value="Tscrpt_elong_fac_GreA"/>
</dbReference>
<dbReference type="GO" id="GO:0070063">
    <property type="term" value="F:RNA polymerase binding"/>
    <property type="evidence" value="ECO:0007669"/>
    <property type="project" value="InterPro"/>
</dbReference>
<dbReference type="Gene3D" id="1.10.287.180">
    <property type="entry name" value="Transcription elongation factor, GreA/GreB, N-terminal domain"/>
    <property type="match status" value="1"/>
</dbReference>
<dbReference type="PANTHER" id="PTHR30437:SF4">
    <property type="entry name" value="TRANSCRIPTION ELONGATION FACTOR GREA"/>
    <property type="match status" value="1"/>
</dbReference>
<gene>
    <name evidence="9 13" type="primary">greA</name>
    <name evidence="13" type="ORF">BRYFOR_07430</name>
</gene>
<feature type="domain" description="Transcription elongation factor GreA/GreB N-terminal" evidence="12">
    <location>
        <begin position="29"/>
        <end position="97"/>
    </location>
</feature>
<dbReference type="HAMAP" id="MF_00105">
    <property type="entry name" value="GreA_GreB"/>
    <property type="match status" value="1"/>
</dbReference>
<dbReference type="NCBIfam" id="TIGR01462">
    <property type="entry name" value="greA"/>
    <property type="match status" value="1"/>
</dbReference>
<keyword evidence="14" id="KW-1185">Reference proteome</keyword>
<comment type="function">
    <text evidence="7 9 10">Necessary for efficient RNA polymerase transcription elongation past template-encoded arresting sites. The arresting sites in DNA have the property of trapping a certain fraction of elongating RNA polymerases that pass through, resulting in locked ternary complexes. Cleavage of the nascent transcript by cleavage factors such as GreA or GreB allows the resumption of elongation from the new 3'terminus. GreA releases sequences of 2 to 3 nucleotides.</text>
</comment>
<dbReference type="InterPro" id="IPR018151">
    <property type="entry name" value="TF_GreA/GreB_CS"/>
</dbReference>
<evidence type="ECO:0000256" key="5">
    <source>
        <dbReference type="ARBA" id="ARBA00023125"/>
    </source>
</evidence>
<dbReference type="STRING" id="168384.SAMN05660368_02066"/>
<evidence type="ECO:0000256" key="4">
    <source>
        <dbReference type="ARBA" id="ARBA00023054"/>
    </source>
</evidence>
<evidence type="ECO:0000256" key="1">
    <source>
        <dbReference type="ARBA" id="ARBA00008213"/>
    </source>
</evidence>
<dbReference type="InterPro" id="IPR022691">
    <property type="entry name" value="Tscrpt_elong_fac_GreA/B_N"/>
</dbReference>
<dbReference type="NCBIfam" id="NF001263">
    <property type="entry name" value="PRK00226.1-4"/>
    <property type="match status" value="1"/>
</dbReference>
<feature type="domain" description="Transcription elongation factor GreA/GreB C-terminal" evidence="11">
    <location>
        <begin position="104"/>
        <end position="177"/>
    </location>
</feature>
<dbReference type="GO" id="GO:0006354">
    <property type="term" value="P:DNA-templated transcription elongation"/>
    <property type="evidence" value="ECO:0007669"/>
    <property type="project" value="TreeGrafter"/>
</dbReference>
<evidence type="ECO:0000256" key="7">
    <source>
        <dbReference type="ARBA" id="ARBA00024916"/>
    </source>
</evidence>
<dbReference type="eggNOG" id="COG0782">
    <property type="taxonomic scope" value="Bacteria"/>
</dbReference>
<proteinExistence type="inferred from homology"/>
<evidence type="ECO:0000313" key="14">
    <source>
        <dbReference type="Proteomes" id="UP000005561"/>
    </source>
</evidence>
<evidence type="ECO:0000259" key="11">
    <source>
        <dbReference type="Pfam" id="PF01272"/>
    </source>
</evidence>
<dbReference type="AlphaFoldDB" id="C6LFM7"/>
<dbReference type="PROSITE" id="PS00830">
    <property type="entry name" value="GREAB_2"/>
    <property type="match status" value="1"/>
</dbReference>
<dbReference type="InterPro" id="IPR001437">
    <property type="entry name" value="Tscrpt_elong_fac_GreA/B_C"/>
</dbReference>